<accession>A0A317C3D9</accession>
<dbReference type="RefSeq" id="WP_109826861.1">
    <property type="nucleotide sequence ID" value="NZ_QGKL01000043.1"/>
</dbReference>
<sequence>MAIKDIQVHADNDTACNKRVDLAANLAEKVGAHLTGVYVSKSFPMPSYDMFPVTADVIEAYDDILTNKIANAESIFYKAVGQDNATVSWKAIRGSFAYELANGARYSDLLVIGQPDSDDLESLNNGLADEVILASGRPCLVIPYTYTTVNFGESPLVAWDGSREASRAIHDALPLLQLAGKATILIIEPEKSDTNFSDLPGAMISEHLARHDIEVTVEISRGSENSTGDEILAFTQSHEHDLIVMGAYGHSRWREIVLGGATHSIIKNMTVPVFMSH</sequence>
<dbReference type="PRINTS" id="PR01438">
    <property type="entry name" value="UNVRSLSTRESS"/>
</dbReference>
<dbReference type="Gene3D" id="3.40.50.12370">
    <property type="match status" value="1"/>
</dbReference>
<dbReference type="InterPro" id="IPR006015">
    <property type="entry name" value="Universal_stress_UspA"/>
</dbReference>
<reference evidence="3 4" key="1">
    <citation type="submission" date="2018-05" db="EMBL/GenBank/DDBJ databases">
        <title>Leucothrix arctica sp. nov., isolated from Arctic seawater.</title>
        <authorList>
            <person name="Choi A."/>
            <person name="Baek K."/>
        </authorList>
    </citation>
    <scope>NUCLEOTIDE SEQUENCE [LARGE SCALE GENOMIC DNA]</scope>
    <source>
        <strain evidence="3 4">IMCC9719</strain>
    </source>
</reference>
<gene>
    <name evidence="3" type="ORF">DKT75_21250</name>
</gene>
<proteinExistence type="inferred from homology"/>
<dbReference type="SUPFAM" id="SSF52402">
    <property type="entry name" value="Adenine nucleotide alpha hydrolases-like"/>
    <property type="match status" value="2"/>
</dbReference>
<dbReference type="Pfam" id="PF00582">
    <property type="entry name" value="Usp"/>
    <property type="match status" value="1"/>
</dbReference>
<comment type="similarity">
    <text evidence="1">Belongs to the universal stress protein A family.</text>
</comment>
<dbReference type="PANTHER" id="PTHR46268">
    <property type="entry name" value="STRESS RESPONSE PROTEIN NHAX"/>
    <property type="match status" value="1"/>
</dbReference>
<evidence type="ECO:0000256" key="1">
    <source>
        <dbReference type="ARBA" id="ARBA00008791"/>
    </source>
</evidence>
<evidence type="ECO:0000313" key="3">
    <source>
        <dbReference type="EMBL" id="PWQ93216.1"/>
    </source>
</evidence>
<evidence type="ECO:0000259" key="2">
    <source>
        <dbReference type="Pfam" id="PF00582"/>
    </source>
</evidence>
<dbReference type="CDD" id="cd00293">
    <property type="entry name" value="USP-like"/>
    <property type="match status" value="1"/>
</dbReference>
<dbReference type="InterPro" id="IPR006016">
    <property type="entry name" value="UspA"/>
</dbReference>
<feature type="domain" description="UspA" evidence="2">
    <location>
        <begin position="156"/>
        <end position="275"/>
    </location>
</feature>
<name>A0A317C3D9_9GAMM</name>
<dbReference type="EMBL" id="QGKL01000043">
    <property type="protein sequence ID" value="PWQ93216.1"/>
    <property type="molecule type" value="Genomic_DNA"/>
</dbReference>
<dbReference type="Proteomes" id="UP000245506">
    <property type="component" value="Unassembled WGS sequence"/>
</dbReference>
<dbReference type="PANTHER" id="PTHR46268:SF15">
    <property type="entry name" value="UNIVERSAL STRESS PROTEIN HP_0031"/>
    <property type="match status" value="1"/>
</dbReference>
<dbReference type="AlphaFoldDB" id="A0A317C3D9"/>
<protein>
    <recommendedName>
        <fullName evidence="2">UspA domain-containing protein</fullName>
    </recommendedName>
</protein>
<evidence type="ECO:0000313" key="4">
    <source>
        <dbReference type="Proteomes" id="UP000245506"/>
    </source>
</evidence>
<keyword evidence="4" id="KW-1185">Reference proteome</keyword>
<comment type="caution">
    <text evidence="3">The sequence shown here is derived from an EMBL/GenBank/DDBJ whole genome shotgun (WGS) entry which is preliminary data.</text>
</comment>
<dbReference type="OrthoDB" id="9804721at2"/>
<organism evidence="3 4">
    <name type="scientific">Leucothrix arctica</name>
    <dbReference type="NCBI Taxonomy" id="1481894"/>
    <lineage>
        <taxon>Bacteria</taxon>
        <taxon>Pseudomonadati</taxon>
        <taxon>Pseudomonadota</taxon>
        <taxon>Gammaproteobacteria</taxon>
        <taxon>Thiotrichales</taxon>
        <taxon>Thiotrichaceae</taxon>
        <taxon>Leucothrix</taxon>
    </lineage>
</organism>